<dbReference type="SUPFAM" id="SSF56645">
    <property type="entry name" value="Acyl-CoA dehydrogenase NM domain-like"/>
    <property type="match status" value="1"/>
</dbReference>
<dbReference type="InterPro" id="IPR009100">
    <property type="entry name" value="AcylCoA_DH/oxidase_NM_dom_sf"/>
</dbReference>
<organism evidence="1 2">
    <name type="scientific">Amycolatopsis carbonis</name>
    <dbReference type="NCBI Taxonomy" id="715471"/>
    <lineage>
        <taxon>Bacteria</taxon>
        <taxon>Bacillati</taxon>
        <taxon>Actinomycetota</taxon>
        <taxon>Actinomycetes</taxon>
        <taxon>Pseudonocardiales</taxon>
        <taxon>Pseudonocardiaceae</taxon>
        <taxon>Amycolatopsis</taxon>
    </lineage>
</organism>
<dbReference type="KEGG" id="acab:QRX50_13965"/>
<dbReference type="InterPro" id="IPR046373">
    <property type="entry name" value="Acyl-CoA_Oxase/DH_mid-dom_sf"/>
</dbReference>
<proteinExistence type="predicted"/>
<dbReference type="GO" id="GO:0016627">
    <property type="term" value="F:oxidoreductase activity, acting on the CH-CH group of donors"/>
    <property type="evidence" value="ECO:0007669"/>
    <property type="project" value="InterPro"/>
</dbReference>
<dbReference type="AlphaFoldDB" id="A0A9Y2IKU4"/>
<gene>
    <name evidence="1" type="ORF">QRX50_13965</name>
</gene>
<name>A0A9Y2IKU4_9PSEU</name>
<dbReference type="RefSeq" id="WP_285972361.1">
    <property type="nucleotide sequence ID" value="NZ_CP127294.1"/>
</dbReference>
<evidence type="ECO:0000313" key="1">
    <source>
        <dbReference type="EMBL" id="WIX81779.1"/>
    </source>
</evidence>
<dbReference type="Gene3D" id="2.40.110.10">
    <property type="entry name" value="Butyryl-CoA Dehydrogenase, subunit A, domain 2"/>
    <property type="match status" value="1"/>
</dbReference>
<reference evidence="1 2" key="1">
    <citation type="submission" date="2023-06" db="EMBL/GenBank/DDBJ databases">
        <authorList>
            <person name="Oyuntsetseg B."/>
            <person name="Kim S.B."/>
        </authorList>
    </citation>
    <scope>NUCLEOTIDE SEQUENCE [LARGE SCALE GENOMIC DNA]</scope>
    <source>
        <strain evidence="1 2">2-15</strain>
    </source>
</reference>
<evidence type="ECO:0000313" key="2">
    <source>
        <dbReference type="Proteomes" id="UP001236014"/>
    </source>
</evidence>
<accession>A0A9Y2IKU4</accession>
<dbReference type="EMBL" id="CP127294">
    <property type="protein sequence ID" value="WIX81779.1"/>
    <property type="molecule type" value="Genomic_DNA"/>
</dbReference>
<protein>
    <submittedName>
        <fullName evidence="1">Uncharacterized protein</fullName>
    </submittedName>
</protein>
<sequence>MVTNEDGSFVDAVLCMVPASEEKLEKTWETVGMRGTGSDTWVADDVFVPHHRTISMGAVAEGVSSIPTDEAMYRIPFAPLANLPLLGPLLGIGRAAARL</sequence>
<dbReference type="Proteomes" id="UP001236014">
    <property type="component" value="Chromosome"/>
</dbReference>
<keyword evidence="2" id="KW-1185">Reference proteome</keyword>